<dbReference type="PANTHER" id="PTHR46019:SF4">
    <property type="entry name" value="BPI FOLD-CONTAINING FAMILY B MEMBER 4"/>
    <property type="match status" value="1"/>
</dbReference>
<dbReference type="InterPro" id="IPR017943">
    <property type="entry name" value="Bactericidal_perm-incr_a/b_dom"/>
</dbReference>
<evidence type="ECO:0000313" key="3">
    <source>
        <dbReference type="RefSeq" id="XP_054837965.1"/>
    </source>
</evidence>
<name>A0AA97L0P3_EUBMA</name>
<dbReference type="AlphaFoldDB" id="A0AA97L0P3"/>
<protein>
    <submittedName>
        <fullName evidence="3">BPI fold-containing family B member 3-like isoform X1</fullName>
    </submittedName>
</protein>
<accession>A0AA97L0P3</accession>
<feature type="domain" description="Lipid-binding serum glycoprotein C-terminal" evidence="1">
    <location>
        <begin position="19"/>
        <end position="150"/>
    </location>
</feature>
<dbReference type="KEGG" id="emc:129331436"/>
<dbReference type="GO" id="GO:0008289">
    <property type="term" value="F:lipid binding"/>
    <property type="evidence" value="ECO:0007669"/>
    <property type="project" value="InterPro"/>
</dbReference>
<sequence>MTGSGSANLTKGAGKQFLTTDLSSVIPKISEKFSTPQPLVVKIRDSKFPLISMNSKSTMVQQALFTDVCTSGQTVLHLQANSIFKATLSVSDGKLFISLSQKSFDIVQASSSIGSSNAQKLHDWINSIYTHSYLPAMNGMLSRGITLPSILNDKWIKVNIALFQVLQGHRRMA</sequence>
<evidence type="ECO:0000313" key="2">
    <source>
        <dbReference type="Proteomes" id="UP001190640"/>
    </source>
</evidence>
<proteinExistence type="predicted"/>
<gene>
    <name evidence="3" type="primary">LOC129331436</name>
</gene>
<dbReference type="Pfam" id="PF02886">
    <property type="entry name" value="LBP_BPI_CETP_C"/>
    <property type="match status" value="1"/>
</dbReference>
<keyword evidence="2" id="KW-1185">Reference proteome</keyword>
<reference evidence="3" key="1">
    <citation type="submission" date="2025-08" db="UniProtKB">
        <authorList>
            <consortium name="RefSeq"/>
        </authorList>
    </citation>
    <scope>IDENTIFICATION</scope>
    <source>
        <tissue evidence="3">Blood</tissue>
    </source>
</reference>
<evidence type="ECO:0000259" key="1">
    <source>
        <dbReference type="Pfam" id="PF02886"/>
    </source>
</evidence>
<dbReference type="InterPro" id="IPR001124">
    <property type="entry name" value="Lipid-bd_serum_glycop_C"/>
</dbReference>
<dbReference type="SUPFAM" id="SSF55394">
    <property type="entry name" value="Bactericidal permeability-increasing protein, BPI"/>
    <property type="match status" value="1"/>
</dbReference>
<dbReference type="Gene3D" id="3.15.20.10">
    <property type="entry name" value="Bactericidal permeability-increasing protein, domain 2"/>
    <property type="match status" value="1"/>
</dbReference>
<dbReference type="InterPro" id="IPR051660">
    <property type="entry name" value="BPI_fold-BPI/LBP"/>
</dbReference>
<dbReference type="PANTHER" id="PTHR46019">
    <property type="entry name" value="BPI FOLD-CONTAINING FAMILY B MEMBER 4-RELATED"/>
    <property type="match status" value="1"/>
</dbReference>
<organism evidence="2 3">
    <name type="scientific">Eublepharis macularius</name>
    <name type="common">Leopard gecko</name>
    <name type="synonym">Cyrtodactylus macularius</name>
    <dbReference type="NCBI Taxonomy" id="481883"/>
    <lineage>
        <taxon>Eukaryota</taxon>
        <taxon>Metazoa</taxon>
        <taxon>Chordata</taxon>
        <taxon>Craniata</taxon>
        <taxon>Vertebrata</taxon>
        <taxon>Euteleostomi</taxon>
        <taxon>Lepidosauria</taxon>
        <taxon>Squamata</taxon>
        <taxon>Bifurcata</taxon>
        <taxon>Gekkota</taxon>
        <taxon>Eublepharidae</taxon>
        <taxon>Eublepharinae</taxon>
        <taxon>Eublepharis</taxon>
    </lineage>
</organism>
<dbReference type="GeneID" id="129331436"/>
<dbReference type="Proteomes" id="UP001190640">
    <property type="component" value="Chromosome 5"/>
</dbReference>
<dbReference type="RefSeq" id="XP_054837965.1">
    <property type="nucleotide sequence ID" value="XM_054981990.1"/>
</dbReference>